<name>A0A3B1DP77_9ZZZZ</name>
<dbReference type="Pfam" id="PF13469">
    <property type="entry name" value="Sulfotransfer_3"/>
    <property type="match status" value="1"/>
</dbReference>
<evidence type="ECO:0008006" key="2">
    <source>
        <dbReference type="Google" id="ProtNLM"/>
    </source>
</evidence>
<dbReference type="EMBL" id="UOGK01000426">
    <property type="protein sequence ID" value="VAX40661.1"/>
    <property type="molecule type" value="Genomic_DNA"/>
</dbReference>
<dbReference type="Gene3D" id="3.40.50.300">
    <property type="entry name" value="P-loop containing nucleotide triphosphate hydrolases"/>
    <property type="match status" value="1"/>
</dbReference>
<protein>
    <recommendedName>
        <fullName evidence="2">Sulfotransferase</fullName>
    </recommendedName>
</protein>
<proteinExistence type="predicted"/>
<dbReference type="AlphaFoldDB" id="A0A3B1DP77"/>
<accession>A0A3B1DP77</accession>
<organism evidence="1">
    <name type="scientific">hydrothermal vent metagenome</name>
    <dbReference type="NCBI Taxonomy" id="652676"/>
    <lineage>
        <taxon>unclassified sequences</taxon>
        <taxon>metagenomes</taxon>
        <taxon>ecological metagenomes</taxon>
    </lineage>
</organism>
<dbReference type="PANTHER" id="PTHR36451">
    <property type="entry name" value="PAPS-DEPENDENT SULFOTRANSFERASE STF3"/>
    <property type="match status" value="1"/>
</dbReference>
<sequence>MRRFPIAIPTGHFMGLAPLDVWVRLLIASKGRIGPRYWLRLGCALATSLLATLITLPERLLLWPVLAVKFRGREPRFVPKQDTIVIVGYFRSGTTHLHNLLATHPDLVTPKWVQAMSPQGFWLSWAFLRLALVPFLPNTRPQDDVAFGPDWPAEDDFAHNNWALASSLPGRLVLPQERARWAKFDGLEGLRERERTRWQRAMAAFAWKVSCAHRNRALLLKSPSHTGKVRELDRLFGGRVRFVHISRAPAAVVQSNVAMHARLESQSLQPLPSAEATREAVIAEYVEAEERFLAETSSDRGIGFQPVRVRYAEFVAQPIGELERICKAVGLRWDDRVRARAAAYLEAVGEYTPRQLAESAEAGD</sequence>
<gene>
    <name evidence="1" type="ORF">MNBD_PLANCTO03-1016</name>
</gene>
<dbReference type="InterPro" id="IPR052736">
    <property type="entry name" value="Stf3_sulfotransferase"/>
</dbReference>
<dbReference type="PANTHER" id="PTHR36451:SF1">
    <property type="entry name" value="OMEGA-HYDROXY-BETA-DIHYDROMENAQUINONE-9 SULFOTRANSFERASE STF3"/>
    <property type="match status" value="1"/>
</dbReference>
<feature type="non-terminal residue" evidence="1">
    <location>
        <position position="364"/>
    </location>
</feature>
<dbReference type="InterPro" id="IPR027417">
    <property type="entry name" value="P-loop_NTPase"/>
</dbReference>
<dbReference type="SUPFAM" id="SSF52540">
    <property type="entry name" value="P-loop containing nucleoside triphosphate hydrolases"/>
    <property type="match status" value="1"/>
</dbReference>
<reference evidence="1" key="1">
    <citation type="submission" date="2018-06" db="EMBL/GenBank/DDBJ databases">
        <authorList>
            <person name="Zhirakovskaya E."/>
        </authorList>
    </citation>
    <scope>NUCLEOTIDE SEQUENCE</scope>
</reference>
<evidence type="ECO:0000313" key="1">
    <source>
        <dbReference type="EMBL" id="VAX40661.1"/>
    </source>
</evidence>